<dbReference type="OrthoDB" id="3188871at2759"/>
<protein>
    <submittedName>
        <fullName evidence="1">Uncharacterized protein</fullName>
    </submittedName>
</protein>
<comment type="caution">
    <text evidence="1">The sequence shown here is derived from an EMBL/GenBank/DDBJ whole genome shotgun (WGS) entry which is preliminary data.</text>
</comment>
<accession>A0A9Q5HXQ3</accession>
<reference evidence="1" key="1">
    <citation type="submission" date="2016-06" db="EMBL/GenBank/DDBJ databases">
        <title>Draft Genome sequence of the fungus Inonotus baumii.</title>
        <authorList>
            <person name="Zhu H."/>
            <person name="Lin W."/>
        </authorList>
    </citation>
    <scope>NUCLEOTIDE SEQUENCE</scope>
    <source>
        <strain evidence="1">821</strain>
    </source>
</reference>
<keyword evidence="2" id="KW-1185">Reference proteome</keyword>
<gene>
    <name evidence="1" type="ORF">A7U60_g4900</name>
</gene>
<dbReference type="EMBL" id="LNZH02000186">
    <property type="protein sequence ID" value="OCB87943.1"/>
    <property type="molecule type" value="Genomic_DNA"/>
</dbReference>
<evidence type="ECO:0000313" key="2">
    <source>
        <dbReference type="Proteomes" id="UP000757232"/>
    </source>
</evidence>
<organism evidence="1 2">
    <name type="scientific">Sanghuangporus baumii</name>
    <name type="common">Phellinus baumii</name>
    <dbReference type="NCBI Taxonomy" id="108892"/>
    <lineage>
        <taxon>Eukaryota</taxon>
        <taxon>Fungi</taxon>
        <taxon>Dikarya</taxon>
        <taxon>Basidiomycota</taxon>
        <taxon>Agaricomycotina</taxon>
        <taxon>Agaricomycetes</taxon>
        <taxon>Hymenochaetales</taxon>
        <taxon>Hymenochaetaceae</taxon>
        <taxon>Sanghuangporus</taxon>
    </lineage>
</organism>
<evidence type="ECO:0000313" key="1">
    <source>
        <dbReference type="EMBL" id="OCB87943.1"/>
    </source>
</evidence>
<proteinExistence type="predicted"/>
<sequence>MSLRTIHPVRDLSCRAVLVYTAHYVPDAAIVAFMRRSRYNLYTTSHSRAQPLQNSVQSETEIDTASLSNCELAKHHLRLFAAAGTPDEFASRADSAFSRSANITVNGVHLSRELYAQQWGVSYCAEGSIHFSGIIETPQVRIPMLQNPVLVGIMYEASFLSSVDGLGAVNRSALQLPVSVTSTINLIIAEDKTLPASCADRRRIVSVNQAIVDKDGFLTFPLRRQ</sequence>
<dbReference type="Proteomes" id="UP000757232">
    <property type="component" value="Unassembled WGS sequence"/>
</dbReference>
<dbReference type="AlphaFoldDB" id="A0A9Q5HXQ3"/>
<name>A0A9Q5HXQ3_SANBA</name>